<proteinExistence type="predicted"/>
<accession>A0ABS2AS12</accession>
<keyword evidence="3" id="KW-1185">Reference proteome</keyword>
<feature type="chain" id="PRO_5046306204" evidence="1">
    <location>
        <begin position="19"/>
        <end position="221"/>
    </location>
</feature>
<sequence>MFAAVVVAAALAAGLVGAPVEPREAAGVAAGPFDAAVDRRGRVYVTEGDALIRLTPKGRRTTVASFPSRMVPAPARLPDGTARGRPVRMPPVPTAVTLGPDGAFYVGELTGFPFPPGRARVWRVVPGRPPEVYAGGFTAVVDLAWGPGGLYVLEIAKNGLLSGDRTGALLRVGGGGRHETVATAGLTAPSGLTIRDGVAYVTTCGDCPGEGSVRSFRLNGA</sequence>
<feature type="signal peptide" evidence="1">
    <location>
        <begin position="1"/>
        <end position="18"/>
    </location>
</feature>
<dbReference type="Proteomes" id="UP000632138">
    <property type="component" value="Unassembled WGS sequence"/>
</dbReference>
<organism evidence="2 3">
    <name type="scientific">Paractinoplanes ovalisporus</name>
    <dbReference type="NCBI Taxonomy" id="2810368"/>
    <lineage>
        <taxon>Bacteria</taxon>
        <taxon>Bacillati</taxon>
        <taxon>Actinomycetota</taxon>
        <taxon>Actinomycetes</taxon>
        <taxon>Micromonosporales</taxon>
        <taxon>Micromonosporaceae</taxon>
        <taxon>Paractinoplanes</taxon>
    </lineage>
</organism>
<comment type="caution">
    <text evidence="2">The sequence shown here is derived from an EMBL/GenBank/DDBJ whole genome shotgun (WGS) entry which is preliminary data.</text>
</comment>
<dbReference type="EMBL" id="JAENHP010000027">
    <property type="protein sequence ID" value="MBM2622642.1"/>
    <property type="molecule type" value="Genomic_DNA"/>
</dbReference>
<evidence type="ECO:0000256" key="1">
    <source>
        <dbReference type="SAM" id="SignalP"/>
    </source>
</evidence>
<name>A0ABS2AS12_9ACTN</name>
<gene>
    <name evidence="2" type="ORF">JIG36_44790</name>
</gene>
<dbReference type="RefSeq" id="WP_203382996.1">
    <property type="nucleotide sequence ID" value="NZ_JAENHP010000027.1"/>
</dbReference>
<dbReference type="InterPro" id="IPR048031">
    <property type="entry name" value="ScyD/ScyE-like"/>
</dbReference>
<reference evidence="2 3" key="1">
    <citation type="submission" date="2021-01" db="EMBL/GenBank/DDBJ databases">
        <title>Actinoplanes sp. nov. LDG1-06 isolated from lichen.</title>
        <authorList>
            <person name="Saeng-In P."/>
            <person name="Phongsopitanun W."/>
            <person name="Kanchanasin P."/>
            <person name="Yuki M."/>
            <person name="Kudo T."/>
            <person name="Ohkuma M."/>
            <person name="Tanasupawat S."/>
        </authorList>
    </citation>
    <scope>NUCLEOTIDE SEQUENCE [LARGE SCALE GENOMIC DNA]</scope>
    <source>
        <strain evidence="2 3">LDG1-06</strain>
    </source>
</reference>
<evidence type="ECO:0000313" key="3">
    <source>
        <dbReference type="Proteomes" id="UP000632138"/>
    </source>
</evidence>
<dbReference type="NCBIfam" id="NF033206">
    <property type="entry name" value="ScyE_fam"/>
    <property type="match status" value="1"/>
</dbReference>
<protein>
    <submittedName>
        <fullName evidence="2">ScyD/ScyE family protein</fullName>
    </submittedName>
</protein>
<dbReference type="Gene3D" id="2.120.10.30">
    <property type="entry name" value="TolB, C-terminal domain"/>
    <property type="match status" value="1"/>
</dbReference>
<dbReference type="InterPro" id="IPR011042">
    <property type="entry name" value="6-blade_b-propeller_TolB-like"/>
</dbReference>
<keyword evidence="1" id="KW-0732">Signal</keyword>
<evidence type="ECO:0000313" key="2">
    <source>
        <dbReference type="EMBL" id="MBM2622642.1"/>
    </source>
</evidence>
<dbReference type="SUPFAM" id="SSF63829">
    <property type="entry name" value="Calcium-dependent phosphotriesterase"/>
    <property type="match status" value="1"/>
</dbReference>